<proteinExistence type="predicted"/>
<dbReference type="Proteomes" id="UP001249291">
    <property type="component" value="Unassembled WGS sequence"/>
</dbReference>
<name>A0ABU1HPU9_9MICO</name>
<reference evidence="3 4" key="1">
    <citation type="submission" date="2023-08" db="EMBL/GenBank/DDBJ databases">
        <title>Functional and genomic diversity of the sorghum phyllosphere microbiome.</title>
        <authorList>
            <person name="Shade A."/>
        </authorList>
    </citation>
    <scope>NUCLEOTIDE SEQUENCE [LARGE SCALE GENOMIC DNA]</scope>
    <source>
        <strain evidence="3 4">SORGH_AS_0445</strain>
    </source>
</reference>
<comment type="caution">
    <text evidence="3">The sequence shown here is derived from an EMBL/GenBank/DDBJ whole genome shotgun (WGS) entry which is preliminary data.</text>
</comment>
<accession>A0ABU1HPU9</accession>
<dbReference type="InterPro" id="IPR009061">
    <property type="entry name" value="DNA-bd_dom_put_sf"/>
</dbReference>
<dbReference type="InterPro" id="IPR041657">
    <property type="entry name" value="HTH_17"/>
</dbReference>
<keyword evidence="4" id="KW-1185">Reference proteome</keyword>
<sequence length="85" mass="9532">MSLIAFPSETDQVESESTGFDEMPMVMSPKVLAEILEVSVKTLERWRDAKSGPAWHKLPGSSLIRYARIDVLAWFRTCRASESAS</sequence>
<dbReference type="EMBL" id="JAVIZQ010000001">
    <property type="protein sequence ID" value="MDR6142075.1"/>
    <property type="molecule type" value="Genomic_DNA"/>
</dbReference>
<feature type="domain" description="Helix-turn-helix" evidence="2">
    <location>
        <begin position="27"/>
        <end position="78"/>
    </location>
</feature>
<evidence type="ECO:0000313" key="3">
    <source>
        <dbReference type="EMBL" id="MDR6142075.1"/>
    </source>
</evidence>
<protein>
    <recommendedName>
        <fullName evidence="2">Helix-turn-helix domain-containing protein</fullName>
    </recommendedName>
</protein>
<evidence type="ECO:0000259" key="2">
    <source>
        <dbReference type="Pfam" id="PF12728"/>
    </source>
</evidence>
<organism evidence="3 4">
    <name type="scientific">Microbacterium foliorum</name>
    <dbReference type="NCBI Taxonomy" id="104336"/>
    <lineage>
        <taxon>Bacteria</taxon>
        <taxon>Bacillati</taxon>
        <taxon>Actinomycetota</taxon>
        <taxon>Actinomycetes</taxon>
        <taxon>Micrococcales</taxon>
        <taxon>Microbacteriaceae</taxon>
        <taxon>Microbacterium</taxon>
    </lineage>
</organism>
<gene>
    <name evidence="3" type="ORF">QE375_001629</name>
</gene>
<dbReference type="RefSeq" id="WP_309689778.1">
    <property type="nucleotide sequence ID" value="NZ_JAVIZQ010000001.1"/>
</dbReference>
<dbReference type="Pfam" id="PF12728">
    <property type="entry name" value="HTH_17"/>
    <property type="match status" value="1"/>
</dbReference>
<feature type="region of interest" description="Disordered" evidence="1">
    <location>
        <begin position="1"/>
        <end position="20"/>
    </location>
</feature>
<dbReference type="SUPFAM" id="SSF46955">
    <property type="entry name" value="Putative DNA-binding domain"/>
    <property type="match status" value="1"/>
</dbReference>
<evidence type="ECO:0000313" key="4">
    <source>
        <dbReference type="Proteomes" id="UP001249291"/>
    </source>
</evidence>
<evidence type="ECO:0000256" key="1">
    <source>
        <dbReference type="SAM" id="MobiDB-lite"/>
    </source>
</evidence>